<evidence type="ECO:0000259" key="5">
    <source>
        <dbReference type="PROSITE" id="PS50043"/>
    </source>
</evidence>
<name>A0ABN2ZY21_9ACTN</name>
<organism evidence="7 8">
    <name type="scientific">Actinomadura napierensis</name>
    <dbReference type="NCBI Taxonomy" id="267854"/>
    <lineage>
        <taxon>Bacteria</taxon>
        <taxon>Bacillati</taxon>
        <taxon>Actinomycetota</taxon>
        <taxon>Actinomycetes</taxon>
        <taxon>Streptosporangiales</taxon>
        <taxon>Thermomonosporaceae</taxon>
        <taxon>Actinomadura</taxon>
    </lineage>
</organism>
<dbReference type="PANTHER" id="PTHR43214">
    <property type="entry name" value="TWO-COMPONENT RESPONSE REGULATOR"/>
    <property type="match status" value="1"/>
</dbReference>
<evidence type="ECO:0000313" key="8">
    <source>
        <dbReference type="Proteomes" id="UP001501020"/>
    </source>
</evidence>
<evidence type="ECO:0000313" key="7">
    <source>
        <dbReference type="EMBL" id="GAA2149961.1"/>
    </source>
</evidence>
<evidence type="ECO:0000259" key="6">
    <source>
        <dbReference type="PROSITE" id="PS50110"/>
    </source>
</evidence>
<feature type="domain" description="HTH luxR-type" evidence="5">
    <location>
        <begin position="144"/>
        <end position="209"/>
    </location>
</feature>
<dbReference type="InterPro" id="IPR011006">
    <property type="entry name" value="CheY-like_superfamily"/>
</dbReference>
<keyword evidence="3" id="KW-0804">Transcription</keyword>
<evidence type="ECO:0000256" key="3">
    <source>
        <dbReference type="ARBA" id="ARBA00023163"/>
    </source>
</evidence>
<accession>A0ABN2ZY21</accession>
<evidence type="ECO:0000256" key="2">
    <source>
        <dbReference type="ARBA" id="ARBA00023125"/>
    </source>
</evidence>
<dbReference type="CDD" id="cd06170">
    <property type="entry name" value="LuxR_C_like"/>
    <property type="match status" value="1"/>
</dbReference>
<feature type="modified residue" description="4-aspartylphosphate" evidence="4">
    <location>
        <position position="50"/>
    </location>
</feature>
<protein>
    <submittedName>
        <fullName evidence="7">Response regulator transcription factor</fullName>
    </submittedName>
</protein>
<reference evidence="7 8" key="1">
    <citation type="journal article" date="2019" name="Int. J. Syst. Evol. Microbiol.">
        <title>The Global Catalogue of Microorganisms (GCM) 10K type strain sequencing project: providing services to taxonomists for standard genome sequencing and annotation.</title>
        <authorList>
            <consortium name="The Broad Institute Genomics Platform"/>
            <consortium name="The Broad Institute Genome Sequencing Center for Infectious Disease"/>
            <person name="Wu L."/>
            <person name="Ma J."/>
        </authorList>
    </citation>
    <scope>NUCLEOTIDE SEQUENCE [LARGE SCALE GENOMIC DNA]</scope>
    <source>
        <strain evidence="7 8">JCM 13850</strain>
    </source>
</reference>
<comment type="caution">
    <text evidence="7">The sequence shown here is derived from an EMBL/GenBank/DDBJ whole genome shotgun (WGS) entry which is preliminary data.</text>
</comment>
<keyword evidence="1" id="KW-0805">Transcription regulation</keyword>
<dbReference type="PROSITE" id="PS50110">
    <property type="entry name" value="RESPONSE_REGULATORY"/>
    <property type="match status" value="1"/>
</dbReference>
<evidence type="ECO:0000256" key="1">
    <source>
        <dbReference type="ARBA" id="ARBA00023015"/>
    </source>
</evidence>
<dbReference type="Proteomes" id="UP001501020">
    <property type="component" value="Unassembled WGS sequence"/>
</dbReference>
<keyword evidence="4" id="KW-0597">Phosphoprotein</keyword>
<proteinExistence type="predicted"/>
<dbReference type="SUPFAM" id="SSF52172">
    <property type="entry name" value="CheY-like"/>
    <property type="match status" value="1"/>
</dbReference>
<dbReference type="Gene3D" id="3.40.50.2300">
    <property type="match status" value="1"/>
</dbReference>
<dbReference type="SMART" id="SM00421">
    <property type="entry name" value="HTH_LUXR"/>
    <property type="match status" value="1"/>
</dbReference>
<dbReference type="InterPro" id="IPR016032">
    <property type="entry name" value="Sig_transdc_resp-reg_C-effctor"/>
</dbReference>
<dbReference type="PROSITE" id="PS50043">
    <property type="entry name" value="HTH_LUXR_2"/>
    <property type="match status" value="1"/>
</dbReference>
<dbReference type="InterPro" id="IPR001789">
    <property type="entry name" value="Sig_transdc_resp-reg_receiver"/>
</dbReference>
<gene>
    <name evidence="7" type="ORF">GCM10009727_53850</name>
</gene>
<keyword evidence="2" id="KW-0238">DNA-binding</keyword>
<dbReference type="EMBL" id="BAAAMR010000053">
    <property type="protein sequence ID" value="GAA2149961.1"/>
    <property type="molecule type" value="Genomic_DNA"/>
</dbReference>
<dbReference type="Pfam" id="PF00072">
    <property type="entry name" value="Response_reg"/>
    <property type="match status" value="1"/>
</dbReference>
<dbReference type="PRINTS" id="PR00038">
    <property type="entry name" value="HTHLUXR"/>
</dbReference>
<evidence type="ECO:0000256" key="4">
    <source>
        <dbReference type="PROSITE-ProRule" id="PRU00169"/>
    </source>
</evidence>
<dbReference type="Pfam" id="PF00196">
    <property type="entry name" value="GerE"/>
    <property type="match status" value="1"/>
</dbReference>
<dbReference type="InterPro" id="IPR039420">
    <property type="entry name" value="WalR-like"/>
</dbReference>
<dbReference type="SUPFAM" id="SSF46894">
    <property type="entry name" value="C-terminal effector domain of the bipartite response regulators"/>
    <property type="match status" value="1"/>
</dbReference>
<keyword evidence="8" id="KW-1185">Reference proteome</keyword>
<dbReference type="PANTHER" id="PTHR43214:SF24">
    <property type="entry name" value="TRANSCRIPTIONAL REGULATORY PROTEIN NARL-RELATED"/>
    <property type="match status" value="1"/>
</dbReference>
<feature type="domain" description="Response regulatory" evidence="6">
    <location>
        <begin position="1"/>
        <end position="114"/>
    </location>
</feature>
<sequence>MIFWGEGDVFQSGVVALLSSVDGVEIVGEMSGNGPAGCFMRMRADILVIDLDMAGCDVLSMIRRARAKARCAVLAMTASEDVAFAMEALHAGAGGIMLKRSSKAQLLEALRAVSGGGGVLPPMVAHWMVQRLRGNAAGVRAFRASVWAETLTPRQTEILAHIGQGLANTEIADRLQLSLPTIKTHVSALLRALDLRDRTQLAIFAWREGLVTISVPGADDRELERLA</sequence>
<dbReference type="InterPro" id="IPR000792">
    <property type="entry name" value="Tscrpt_reg_LuxR_C"/>
</dbReference>